<dbReference type="InterPro" id="IPR029389">
    <property type="entry name" value="IZUMO"/>
</dbReference>
<dbReference type="GO" id="GO:0086080">
    <property type="term" value="F:protein binding involved in heterotypic cell-cell adhesion"/>
    <property type="evidence" value="ECO:0007669"/>
    <property type="project" value="TreeGrafter"/>
</dbReference>
<dbReference type="InterPro" id="IPR013783">
    <property type="entry name" value="Ig-like_fold"/>
</dbReference>
<accession>A0A7J8CH37</accession>
<dbReference type="OrthoDB" id="9907157at2759"/>
<name>A0A7J8CH37_ROUAE</name>
<organism evidence="7 8">
    <name type="scientific">Rousettus aegyptiacus</name>
    <name type="common">Egyptian fruit bat</name>
    <name type="synonym">Pteropus aegyptiacus</name>
    <dbReference type="NCBI Taxonomy" id="9407"/>
    <lineage>
        <taxon>Eukaryota</taxon>
        <taxon>Metazoa</taxon>
        <taxon>Chordata</taxon>
        <taxon>Craniata</taxon>
        <taxon>Vertebrata</taxon>
        <taxon>Euteleostomi</taxon>
        <taxon>Mammalia</taxon>
        <taxon>Eutheria</taxon>
        <taxon>Laurasiatheria</taxon>
        <taxon>Chiroptera</taxon>
        <taxon>Yinpterochiroptera</taxon>
        <taxon>Pteropodoidea</taxon>
        <taxon>Pteropodidae</taxon>
        <taxon>Rousettinae</taxon>
        <taxon>Rousettus</taxon>
    </lineage>
</organism>
<evidence type="ECO:0000256" key="2">
    <source>
        <dbReference type="ARBA" id="ARBA00022729"/>
    </source>
</evidence>
<feature type="transmembrane region" description="Helical" evidence="4">
    <location>
        <begin position="305"/>
        <end position="327"/>
    </location>
</feature>
<dbReference type="AlphaFoldDB" id="A0A7J8CH37"/>
<feature type="compositionally biased region" description="Basic and acidic residues" evidence="3">
    <location>
        <begin position="352"/>
        <end position="363"/>
    </location>
</feature>
<dbReference type="Gene3D" id="2.60.40.10">
    <property type="entry name" value="Immunoglobulins"/>
    <property type="match status" value="1"/>
</dbReference>
<evidence type="ECO:0000256" key="5">
    <source>
        <dbReference type="SAM" id="SignalP"/>
    </source>
</evidence>
<feature type="signal peptide" evidence="5">
    <location>
        <begin position="1"/>
        <end position="21"/>
    </location>
</feature>
<evidence type="ECO:0000256" key="4">
    <source>
        <dbReference type="SAM" id="Phobius"/>
    </source>
</evidence>
<feature type="region of interest" description="Disordered" evidence="3">
    <location>
        <begin position="264"/>
        <end position="296"/>
    </location>
</feature>
<evidence type="ECO:0000259" key="6">
    <source>
        <dbReference type="Pfam" id="PF16706"/>
    </source>
</evidence>
<dbReference type="InterPro" id="IPR032700">
    <property type="entry name" value="IZUMO1"/>
</dbReference>
<feature type="domain" description="Izumo protein immunoglobulin" evidence="6">
    <location>
        <begin position="168"/>
        <end position="255"/>
    </location>
</feature>
<dbReference type="GO" id="GO:0035036">
    <property type="term" value="P:sperm-egg recognition"/>
    <property type="evidence" value="ECO:0007669"/>
    <property type="project" value="InterPro"/>
</dbReference>
<dbReference type="GO" id="GO:0002080">
    <property type="term" value="C:acrosomal membrane"/>
    <property type="evidence" value="ECO:0007669"/>
    <property type="project" value="TreeGrafter"/>
</dbReference>
<dbReference type="PANTHER" id="PTHR35540:SF1">
    <property type="entry name" value="IZUMO SPERM-EGG FUSION PROTEIN 1"/>
    <property type="match status" value="1"/>
</dbReference>
<dbReference type="GO" id="GO:0007342">
    <property type="term" value="P:fusion of sperm to egg plasma membrane involved in single fertilization"/>
    <property type="evidence" value="ECO:0007669"/>
    <property type="project" value="InterPro"/>
</dbReference>
<dbReference type="PANTHER" id="PTHR35540">
    <property type="entry name" value="IZUMO SPERM-EGG FUSION PROTEIN 1"/>
    <property type="match status" value="1"/>
</dbReference>
<dbReference type="Pfam" id="PF15005">
    <property type="entry name" value="IZUMO"/>
    <property type="match status" value="1"/>
</dbReference>
<evidence type="ECO:0000313" key="7">
    <source>
        <dbReference type="EMBL" id="KAF6410170.1"/>
    </source>
</evidence>
<feature type="chain" id="PRO_5029727407" evidence="5">
    <location>
        <begin position="22"/>
        <end position="363"/>
    </location>
</feature>
<keyword evidence="8" id="KW-1185">Reference proteome</keyword>
<sequence length="363" mass="40890">MGPRLPLLVVALAGCLLPARGCVQCDVKVMEALDSLEKDYLPGHLEAEHHENVMQRVKQAVQDFKELPFDEDAFLGVVDESTLEKASWSLLKDLKRITDSDVKGELLVKELFWMLSLQKEIFVKYVAEFQKEAFCPNKCGMMLQSLIWCSNCKKQIHACRKSRDCGEREVKVHEMEDMILDCELNWHHASEGLTDYSFFRVWKNKSETLVSKGKQPTLTKTMVDSNDAGTYRCQLDTVQSSPATIIHFHVSVLPKRIVEEVPSSDIPNDGEVAPDEVNWGPTPSTTTFESPSQPPTTENMLKGRLVGMMIWGFVVLLAGIATVTLYYRSGKVVESIKSWFGNGHAADEDSSDTEKEAIKSRRE</sequence>
<dbReference type="InterPro" id="IPR032699">
    <property type="entry name" value="Izumo-Ig"/>
</dbReference>
<evidence type="ECO:0000313" key="8">
    <source>
        <dbReference type="Proteomes" id="UP000593571"/>
    </source>
</evidence>
<feature type="compositionally biased region" description="Low complexity" evidence="3">
    <location>
        <begin position="281"/>
        <end position="296"/>
    </location>
</feature>
<keyword evidence="4" id="KW-1133">Transmembrane helix</keyword>
<dbReference type="GO" id="GO:0005102">
    <property type="term" value="F:signaling receptor binding"/>
    <property type="evidence" value="ECO:0007669"/>
    <property type="project" value="InterPro"/>
</dbReference>
<evidence type="ECO:0000256" key="3">
    <source>
        <dbReference type="SAM" id="MobiDB-lite"/>
    </source>
</evidence>
<dbReference type="SUPFAM" id="SSF48726">
    <property type="entry name" value="Immunoglobulin"/>
    <property type="match status" value="1"/>
</dbReference>
<comment type="similarity">
    <text evidence="1">Belongs to the Izumo family.</text>
</comment>
<dbReference type="Proteomes" id="UP000593571">
    <property type="component" value="Unassembled WGS sequence"/>
</dbReference>
<protein>
    <submittedName>
        <fullName evidence="7">Izumo sperm-egg fusion 1</fullName>
    </submittedName>
</protein>
<dbReference type="PROSITE" id="PS51257">
    <property type="entry name" value="PROKAR_LIPOPROTEIN"/>
    <property type="match status" value="1"/>
</dbReference>
<reference evidence="7 8" key="1">
    <citation type="journal article" date="2020" name="Nature">
        <title>Six reference-quality genomes reveal evolution of bat adaptations.</title>
        <authorList>
            <person name="Jebb D."/>
            <person name="Huang Z."/>
            <person name="Pippel M."/>
            <person name="Hughes G.M."/>
            <person name="Lavrichenko K."/>
            <person name="Devanna P."/>
            <person name="Winkler S."/>
            <person name="Jermiin L.S."/>
            <person name="Skirmuntt E.C."/>
            <person name="Katzourakis A."/>
            <person name="Burkitt-Gray L."/>
            <person name="Ray D.A."/>
            <person name="Sullivan K.A.M."/>
            <person name="Roscito J.G."/>
            <person name="Kirilenko B.M."/>
            <person name="Davalos L.M."/>
            <person name="Corthals A.P."/>
            <person name="Power M.L."/>
            <person name="Jones G."/>
            <person name="Ransome R.D."/>
            <person name="Dechmann D.K.N."/>
            <person name="Locatelli A.G."/>
            <person name="Puechmaille S.J."/>
            <person name="Fedrigo O."/>
            <person name="Jarvis E.D."/>
            <person name="Hiller M."/>
            <person name="Vernes S.C."/>
            <person name="Myers E.W."/>
            <person name="Teeling E.C."/>
        </authorList>
    </citation>
    <scope>NUCLEOTIDE SEQUENCE [LARGE SCALE GENOMIC DNA]</scope>
    <source>
        <strain evidence="7">MRouAeg1</strain>
        <tissue evidence="7">Muscle</tissue>
    </source>
</reference>
<dbReference type="InterPro" id="IPR036179">
    <property type="entry name" value="Ig-like_dom_sf"/>
</dbReference>
<evidence type="ECO:0000256" key="1">
    <source>
        <dbReference type="ARBA" id="ARBA00009633"/>
    </source>
</evidence>
<dbReference type="EMBL" id="JACASE010000014">
    <property type="protein sequence ID" value="KAF6410170.1"/>
    <property type="molecule type" value="Genomic_DNA"/>
</dbReference>
<dbReference type="GO" id="GO:0005886">
    <property type="term" value="C:plasma membrane"/>
    <property type="evidence" value="ECO:0007669"/>
    <property type="project" value="TreeGrafter"/>
</dbReference>
<feature type="region of interest" description="Disordered" evidence="3">
    <location>
        <begin position="343"/>
        <end position="363"/>
    </location>
</feature>
<keyword evidence="4" id="KW-0472">Membrane</keyword>
<gene>
    <name evidence="7" type="ORF">HJG63_006972</name>
</gene>
<keyword evidence="2 5" id="KW-0732">Signal</keyword>
<comment type="caution">
    <text evidence="7">The sequence shown here is derived from an EMBL/GenBank/DDBJ whole genome shotgun (WGS) entry which is preliminary data.</text>
</comment>
<keyword evidence="4" id="KW-0812">Transmembrane</keyword>
<dbReference type="Pfam" id="PF16706">
    <property type="entry name" value="Izumo-Ig"/>
    <property type="match status" value="1"/>
</dbReference>
<proteinExistence type="inferred from homology"/>